<dbReference type="GO" id="GO:0009117">
    <property type="term" value="P:nucleotide metabolic process"/>
    <property type="evidence" value="ECO:0007669"/>
    <property type="project" value="InterPro"/>
</dbReference>
<dbReference type="InterPro" id="IPR036265">
    <property type="entry name" value="HIT-like_sf"/>
</dbReference>
<dbReference type="InterPro" id="IPR019200">
    <property type="entry name" value="ATP_adenylylTrfase_C"/>
</dbReference>
<evidence type="ECO:0000313" key="4">
    <source>
        <dbReference type="Proteomes" id="UP001221413"/>
    </source>
</evidence>
<dbReference type="Pfam" id="PF19327">
    <property type="entry name" value="Ap4A_phos_N"/>
    <property type="match status" value="2"/>
</dbReference>
<dbReference type="InterPro" id="IPR009163">
    <property type="entry name" value="Ap4A_phos1/2"/>
</dbReference>
<evidence type="ECO:0008006" key="5">
    <source>
        <dbReference type="Google" id="ProtNLM"/>
    </source>
</evidence>
<feature type="domain" description="Ap4A phosphorylase 1/2 N-terminal" evidence="2">
    <location>
        <begin position="13"/>
        <end position="131"/>
    </location>
</feature>
<feature type="domain" description="Ap4A phosphorylase 1/2 N-terminal" evidence="2">
    <location>
        <begin position="153"/>
        <end position="183"/>
    </location>
</feature>
<dbReference type="Gene3D" id="3.30.428.70">
    <property type="match status" value="1"/>
</dbReference>
<dbReference type="Pfam" id="PF09830">
    <property type="entry name" value="ATP_transf"/>
    <property type="match status" value="1"/>
</dbReference>
<dbReference type="PANTHER" id="PTHR38420:SF3">
    <property type="entry name" value="5',5'''-P-1,P-4-TETRAPHOSPHATE PHOSPHORYLASE 2"/>
    <property type="match status" value="1"/>
</dbReference>
<dbReference type="GO" id="GO:0005524">
    <property type="term" value="F:ATP binding"/>
    <property type="evidence" value="ECO:0007669"/>
    <property type="project" value="InterPro"/>
</dbReference>
<dbReference type="Proteomes" id="UP001221413">
    <property type="component" value="Unassembled WGS sequence"/>
</dbReference>
<dbReference type="InterPro" id="IPR045759">
    <property type="entry name" value="Ap4A_phos1/2_N"/>
</dbReference>
<reference evidence="3" key="1">
    <citation type="submission" date="2023-01" db="EMBL/GenBank/DDBJ databases">
        <title>The chitinases involved in constricting ring structure development in the nematode-trapping fungus Drechslerella dactyloides.</title>
        <authorList>
            <person name="Wang R."/>
            <person name="Zhang L."/>
            <person name="Tang P."/>
            <person name="Li S."/>
            <person name="Liang L."/>
        </authorList>
    </citation>
    <scope>NUCLEOTIDE SEQUENCE</scope>
    <source>
        <strain evidence="3">YMF1.00031</strain>
    </source>
</reference>
<organism evidence="3 4">
    <name type="scientific">Drechslerella dactyloides</name>
    <name type="common">Nematode-trapping fungus</name>
    <name type="synonym">Arthrobotrys dactyloides</name>
    <dbReference type="NCBI Taxonomy" id="74499"/>
    <lineage>
        <taxon>Eukaryota</taxon>
        <taxon>Fungi</taxon>
        <taxon>Dikarya</taxon>
        <taxon>Ascomycota</taxon>
        <taxon>Pezizomycotina</taxon>
        <taxon>Orbiliomycetes</taxon>
        <taxon>Orbiliales</taxon>
        <taxon>Orbiliaceae</taxon>
        <taxon>Drechslerella</taxon>
    </lineage>
</organism>
<name>A0AAD6IVW5_DREDA</name>
<feature type="domain" description="ATP adenylyltransferase C-terminal" evidence="1">
    <location>
        <begin position="211"/>
        <end position="369"/>
    </location>
</feature>
<proteinExistence type="predicted"/>
<dbReference type="SUPFAM" id="SSF54197">
    <property type="entry name" value="HIT-like"/>
    <property type="match status" value="1"/>
</dbReference>
<dbReference type="PANTHER" id="PTHR38420">
    <property type="entry name" value="AP-4-A PHOSPHORYLASE II"/>
    <property type="match status" value="1"/>
</dbReference>
<dbReference type="AlphaFoldDB" id="A0AAD6IVW5"/>
<protein>
    <recommendedName>
        <fullName evidence="5">5',5'''-P-1,P-4-tetraphosphate phosphorylase 2</fullName>
    </recommendedName>
</protein>
<dbReference type="InterPro" id="IPR043171">
    <property type="entry name" value="Ap4A_phos1/2-like"/>
</dbReference>
<evidence type="ECO:0000259" key="1">
    <source>
        <dbReference type="Pfam" id="PF09830"/>
    </source>
</evidence>
<gene>
    <name evidence="3" type="ORF">Dda_5241</name>
</gene>
<evidence type="ECO:0000259" key="2">
    <source>
        <dbReference type="Pfam" id="PF19327"/>
    </source>
</evidence>
<dbReference type="EMBL" id="JAQGDS010000006">
    <property type="protein sequence ID" value="KAJ6259603.1"/>
    <property type="molecule type" value="Genomic_DNA"/>
</dbReference>
<keyword evidence="4" id="KW-1185">Reference proteome</keyword>
<comment type="caution">
    <text evidence="3">The sequence shown here is derived from an EMBL/GenBank/DDBJ whole genome shotgun (WGS) entry which is preliminary data.</text>
</comment>
<evidence type="ECO:0000313" key="3">
    <source>
        <dbReference type="EMBL" id="KAJ6259603.1"/>
    </source>
</evidence>
<sequence length="378" mass="40944">MASAAPSLRSLAFATYRRALKAGAVHFSETEVHNLSHDGINYQIRYAPNLLKKPVANLAADRPPPPKANPFLPPDAALYISPVQDTHYVVLNKFPVHPGHFILATADFRHQNHPLATSDLSAILAVLKNWNTDIPSDDNDAPDEARLQNCLYGFFNSGANSGASQPHRHVQFLPVTVDEMTSLWPTRLFGDEDDGVAVGTVADVEVRWQRKVSYKHYFAGIPADCTATRLHEIYATLLSLAAHTLSHPTVPSSAIVEEVNATRCNTAGRSDGSIYEGLSADEPVAFSYNLAFSKDWIGILPRTQETVYVVDKDADSGVVVDGVAIKCPGLNLNGTVLAGMMLVRTRREMDAVLADSAIVARALAGIGVPQENAQRSSL</sequence>
<dbReference type="GO" id="GO:0003877">
    <property type="term" value="F:ATP:ADP adenylyltransferase activity"/>
    <property type="evidence" value="ECO:0007669"/>
    <property type="project" value="InterPro"/>
</dbReference>
<accession>A0AAD6IVW5</accession>